<dbReference type="PANTHER" id="PTHR38703:SF1">
    <property type="entry name" value="ALLERGEN"/>
    <property type="match status" value="1"/>
</dbReference>
<dbReference type="EMBL" id="ML996135">
    <property type="protein sequence ID" value="KAF2735462.1"/>
    <property type="molecule type" value="Genomic_DNA"/>
</dbReference>
<keyword evidence="3" id="KW-1185">Reference proteome</keyword>
<evidence type="ECO:0000256" key="1">
    <source>
        <dbReference type="SAM" id="MobiDB-lite"/>
    </source>
</evidence>
<feature type="compositionally biased region" description="Basic and acidic residues" evidence="1">
    <location>
        <begin position="77"/>
        <end position="98"/>
    </location>
</feature>
<gene>
    <name evidence="2" type="ORF">EJ04DRAFT_511718</name>
</gene>
<dbReference type="PANTHER" id="PTHR38703">
    <property type="entry name" value="CHROMOSOME 8, WHOLE GENOME SHOTGUN SEQUENCE"/>
    <property type="match status" value="1"/>
</dbReference>
<evidence type="ECO:0000313" key="3">
    <source>
        <dbReference type="Proteomes" id="UP000799444"/>
    </source>
</evidence>
<dbReference type="Proteomes" id="UP000799444">
    <property type="component" value="Unassembled WGS sequence"/>
</dbReference>
<sequence length="138" mass="15457">MDKVKASVKGFVAKAGHHDTTVHETVSPSVQNETVKPHQHEEVNTAVDKEVHQDHYHRTVQPIQDREVLPEQHHAKIGEVQHREFDHRDHEGTKRALETDQSGFQDARVVADTTHTQSAAPVVGGEHVHHACPSFLIS</sequence>
<evidence type="ECO:0000313" key="2">
    <source>
        <dbReference type="EMBL" id="KAF2735462.1"/>
    </source>
</evidence>
<organism evidence="2 3">
    <name type="scientific">Polyplosphaeria fusca</name>
    <dbReference type="NCBI Taxonomy" id="682080"/>
    <lineage>
        <taxon>Eukaryota</taxon>
        <taxon>Fungi</taxon>
        <taxon>Dikarya</taxon>
        <taxon>Ascomycota</taxon>
        <taxon>Pezizomycotina</taxon>
        <taxon>Dothideomycetes</taxon>
        <taxon>Pleosporomycetidae</taxon>
        <taxon>Pleosporales</taxon>
        <taxon>Tetraplosphaeriaceae</taxon>
        <taxon>Polyplosphaeria</taxon>
    </lineage>
</organism>
<proteinExistence type="predicted"/>
<dbReference type="OrthoDB" id="2118965at2759"/>
<dbReference type="AlphaFoldDB" id="A0A9P4V0M4"/>
<name>A0A9P4V0M4_9PLEO</name>
<feature type="region of interest" description="Disordered" evidence="1">
    <location>
        <begin position="77"/>
        <end position="101"/>
    </location>
</feature>
<accession>A0A9P4V0M4</accession>
<comment type="caution">
    <text evidence="2">The sequence shown here is derived from an EMBL/GenBank/DDBJ whole genome shotgun (WGS) entry which is preliminary data.</text>
</comment>
<protein>
    <recommendedName>
        <fullName evidence="4">Allergen</fullName>
    </recommendedName>
</protein>
<reference evidence="2" key="1">
    <citation type="journal article" date="2020" name="Stud. Mycol.">
        <title>101 Dothideomycetes genomes: a test case for predicting lifestyles and emergence of pathogens.</title>
        <authorList>
            <person name="Haridas S."/>
            <person name="Albert R."/>
            <person name="Binder M."/>
            <person name="Bloem J."/>
            <person name="Labutti K."/>
            <person name="Salamov A."/>
            <person name="Andreopoulos B."/>
            <person name="Baker S."/>
            <person name="Barry K."/>
            <person name="Bills G."/>
            <person name="Bluhm B."/>
            <person name="Cannon C."/>
            <person name="Castanera R."/>
            <person name="Culley D."/>
            <person name="Daum C."/>
            <person name="Ezra D."/>
            <person name="Gonzalez J."/>
            <person name="Henrissat B."/>
            <person name="Kuo A."/>
            <person name="Liang C."/>
            <person name="Lipzen A."/>
            <person name="Lutzoni F."/>
            <person name="Magnuson J."/>
            <person name="Mondo S."/>
            <person name="Nolan M."/>
            <person name="Ohm R."/>
            <person name="Pangilinan J."/>
            <person name="Park H.-J."/>
            <person name="Ramirez L."/>
            <person name="Alfaro M."/>
            <person name="Sun H."/>
            <person name="Tritt A."/>
            <person name="Yoshinaga Y."/>
            <person name="Zwiers L.-H."/>
            <person name="Turgeon B."/>
            <person name="Goodwin S."/>
            <person name="Spatafora J."/>
            <person name="Crous P."/>
            <person name="Grigoriev I."/>
        </authorList>
    </citation>
    <scope>NUCLEOTIDE SEQUENCE</scope>
    <source>
        <strain evidence="2">CBS 125425</strain>
    </source>
</reference>
<evidence type="ECO:0008006" key="4">
    <source>
        <dbReference type="Google" id="ProtNLM"/>
    </source>
</evidence>